<feature type="domain" description="SnoaL-like" evidence="1">
    <location>
        <begin position="8"/>
        <end position="116"/>
    </location>
</feature>
<dbReference type="Pfam" id="PF12680">
    <property type="entry name" value="SnoaL_2"/>
    <property type="match status" value="1"/>
</dbReference>
<evidence type="ECO:0000313" key="3">
    <source>
        <dbReference type="Proteomes" id="UP000031843"/>
    </source>
</evidence>
<dbReference type="SUPFAM" id="SSF54427">
    <property type="entry name" value="NTF2-like"/>
    <property type="match status" value="1"/>
</dbReference>
<dbReference type="PANTHER" id="PTHR41252">
    <property type="entry name" value="BLR2505 PROTEIN"/>
    <property type="match status" value="1"/>
</dbReference>
<name>A0A0C4Y932_9BURK</name>
<proteinExistence type="predicted"/>
<dbReference type="PANTHER" id="PTHR41252:SF1">
    <property type="entry name" value="BLR2505 PROTEIN"/>
    <property type="match status" value="1"/>
</dbReference>
<dbReference type="AlphaFoldDB" id="A0A0C4Y932"/>
<dbReference type="Proteomes" id="UP000031843">
    <property type="component" value="Chromosome main"/>
</dbReference>
<accession>A0A0C4Y932</accession>
<dbReference type="OrthoDB" id="283154at2"/>
<dbReference type="Gene3D" id="3.10.450.50">
    <property type="match status" value="1"/>
</dbReference>
<dbReference type="InterPro" id="IPR037401">
    <property type="entry name" value="SnoaL-like"/>
</dbReference>
<protein>
    <recommendedName>
        <fullName evidence="1">SnoaL-like domain-containing protein</fullName>
    </recommendedName>
</protein>
<dbReference type="InterPro" id="IPR032710">
    <property type="entry name" value="NTF2-like_dom_sf"/>
</dbReference>
<evidence type="ECO:0000259" key="1">
    <source>
        <dbReference type="Pfam" id="PF12680"/>
    </source>
</evidence>
<dbReference type="RefSeq" id="WP_043346334.1">
    <property type="nucleotide sequence ID" value="NZ_CP010536.1"/>
</dbReference>
<evidence type="ECO:0000313" key="2">
    <source>
        <dbReference type="EMBL" id="AJG19490.1"/>
    </source>
</evidence>
<dbReference type="KEGG" id="cbw:RR42_m2098"/>
<reference evidence="2 3" key="1">
    <citation type="journal article" date="2015" name="Genome Announc.">
        <title>Complete Genome Sequence of Cupriavidus basilensis 4G11, Isolated from the Oak Ridge Field Research Center Site.</title>
        <authorList>
            <person name="Ray J."/>
            <person name="Waters R.J."/>
            <person name="Skerker J.M."/>
            <person name="Kuehl J.V."/>
            <person name="Price M.N."/>
            <person name="Huang J."/>
            <person name="Chakraborty R."/>
            <person name="Arkin A.P."/>
            <person name="Deutschbauer A."/>
        </authorList>
    </citation>
    <scope>NUCLEOTIDE SEQUENCE [LARGE SCALE GENOMIC DNA]</scope>
    <source>
        <strain evidence="2">4G11</strain>
    </source>
</reference>
<organism evidence="2 3">
    <name type="scientific">Cupriavidus basilensis</name>
    <dbReference type="NCBI Taxonomy" id="68895"/>
    <lineage>
        <taxon>Bacteria</taxon>
        <taxon>Pseudomonadati</taxon>
        <taxon>Pseudomonadota</taxon>
        <taxon>Betaproteobacteria</taxon>
        <taxon>Burkholderiales</taxon>
        <taxon>Burkholderiaceae</taxon>
        <taxon>Cupriavidus</taxon>
    </lineage>
</organism>
<dbReference type="EMBL" id="CP010536">
    <property type="protein sequence ID" value="AJG19490.1"/>
    <property type="molecule type" value="Genomic_DNA"/>
</dbReference>
<gene>
    <name evidence="2" type="ORF">RR42_m2098</name>
</gene>
<sequence>MANSLSVVKAAYAAFGRGDVPAILDLIAEKVDWKLLGPPAIPYAGQRNNKEEVARFFAEVAQADDMQSFEPREFIEAGEQVTVLGFERFVSRPEGKLVETEWIHVFTVHDGKITRWRGCYDTARRFV</sequence>
<keyword evidence="3" id="KW-1185">Reference proteome</keyword>